<gene>
    <name evidence="4" type="ORF">BDV96DRAFT_61332</name>
</gene>
<dbReference type="PROSITE" id="PS51767">
    <property type="entry name" value="PEPTIDASE_A1"/>
    <property type="match status" value="1"/>
</dbReference>
<evidence type="ECO:0000256" key="1">
    <source>
        <dbReference type="SAM" id="MobiDB-lite"/>
    </source>
</evidence>
<keyword evidence="5" id="KW-1185">Reference proteome</keyword>
<keyword evidence="2" id="KW-0732">Signal</keyword>
<feature type="compositionally biased region" description="Low complexity" evidence="1">
    <location>
        <begin position="105"/>
        <end position="119"/>
    </location>
</feature>
<feature type="signal peptide" evidence="2">
    <location>
        <begin position="1"/>
        <end position="23"/>
    </location>
</feature>
<evidence type="ECO:0000259" key="3">
    <source>
        <dbReference type="PROSITE" id="PS51767"/>
    </source>
</evidence>
<organism evidence="4 5">
    <name type="scientific">Lophiotrema nucula</name>
    <dbReference type="NCBI Taxonomy" id="690887"/>
    <lineage>
        <taxon>Eukaryota</taxon>
        <taxon>Fungi</taxon>
        <taxon>Dikarya</taxon>
        <taxon>Ascomycota</taxon>
        <taxon>Pezizomycotina</taxon>
        <taxon>Dothideomycetes</taxon>
        <taxon>Pleosporomycetidae</taxon>
        <taxon>Pleosporales</taxon>
        <taxon>Lophiotremataceae</taxon>
        <taxon>Lophiotrema</taxon>
    </lineage>
</organism>
<sequence length="171" mass="18417">MVLLPGIVFTYGLLIAWCTFAQAADCIFEPASIPLTWVKLPNKGAIRGDAISVGSPAQNISLIPVVETNNTYIFQPSQDCDTTEAACMTHRGGFFLSNQSTTYTNDTTQTPTNTNGDPTETLTSGSVEDDVFTIRGNVTLSELPLGVARSKVCFTLFGYFSSLSFGGRAFY</sequence>
<dbReference type="Gene3D" id="2.40.70.10">
    <property type="entry name" value="Acid Proteases"/>
    <property type="match status" value="1"/>
</dbReference>
<dbReference type="InterPro" id="IPR033121">
    <property type="entry name" value="PEPTIDASE_A1"/>
</dbReference>
<accession>A0A6A5ZC10</accession>
<feature type="domain" description="Peptidase A1" evidence="3">
    <location>
        <begin position="47"/>
        <end position="171"/>
    </location>
</feature>
<reference evidence="4" key="1">
    <citation type="journal article" date="2020" name="Stud. Mycol.">
        <title>101 Dothideomycetes genomes: a test case for predicting lifestyles and emergence of pathogens.</title>
        <authorList>
            <person name="Haridas S."/>
            <person name="Albert R."/>
            <person name="Binder M."/>
            <person name="Bloem J."/>
            <person name="Labutti K."/>
            <person name="Salamov A."/>
            <person name="Andreopoulos B."/>
            <person name="Baker S."/>
            <person name="Barry K."/>
            <person name="Bills G."/>
            <person name="Bluhm B."/>
            <person name="Cannon C."/>
            <person name="Castanera R."/>
            <person name="Culley D."/>
            <person name="Daum C."/>
            <person name="Ezra D."/>
            <person name="Gonzalez J."/>
            <person name="Henrissat B."/>
            <person name="Kuo A."/>
            <person name="Liang C."/>
            <person name="Lipzen A."/>
            <person name="Lutzoni F."/>
            <person name="Magnuson J."/>
            <person name="Mondo S."/>
            <person name="Nolan M."/>
            <person name="Ohm R."/>
            <person name="Pangilinan J."/>
            <person name="Park H.-J."/>
            <person name="Ramirez L."/>
            <person name="Alfaro M."/>
            <person name="Sun H."/>
            <person name="Tritt A."/>
            <person name="Yoshinaga Y."/>
            <person name="Zwiers L.-H."/>
            <person name="Turgeon B."/>
            <person name="Goodwin S."/>
            <person name="Spatafora J."/>
            <person name="Crous P."/>
            <person name="Grigoriev I."/>
        </authorList>
    </citation>
    <scope>NUCLEOTIDE SEQUENCE</scope>
    <source>
        <strain evidence="4">CBS 627.86</strain>
    </source>
</reference>
<evidence type="ECO:0000313" key="4">
    <source>
        <dbReference type="EMBL" id="KAF2115938.1"/>
    </source>
</evidence>
<dbReference type="EMBL" id="ML977322">
    <property type="protein sequence ID" value="KAF2115938.1"/>
    <property type="molecule type" value="Genomic_DNA"/>
</dbReference>
<dbReference type="InterPro" id="IPR021109">
    <property type="entry name" value="Peptidase_aspartic_dom_sf"/>
</dbReference>
<dbReference type="SUPFAM" id="SSF50630">
    <property type="entry name" value="Acid proteases"/>
    <property type="match status" value="1"/>
</dbReference>
<proteinExistence type="predicted"/>
<name>A0A6A5ZC10_9PLEO</name>
<feature type="chain" id="PRO_5025693753" description="Peptidase A1 domain-containing protein" evidence="2">
    <location>
        <begin position="24"/>
        <end position="171"/>
    </location>
</feature>
<dbReference type="Proteomes" id="UP000799770">
    <property type="component" value="Unassembled WGS sequence"/>
</dbReference>
<evidence type="ECO:0000313" key="5">
    <source>
        <dbReference type="Proteomes" id="UP000799770"/>
    </source>
</evidence>
<feature type="region of interest" description="Disordered" evidence="1">
    <location>
        <begin position="105"/>
        <end position="124"/>
    </location>
</feature>
<evidence type="ECO:0000256" key="2">
    <source>
        <dbReference type="SAM" id="SignalP"/>
    </source>
</evidence>
<dbReference type="AlphaFoldDB" id="A0A6A5ZC10"/>
<protein>
    <recommendedName>
        <fullName evidence="3">Peptidase A1 domain-containing protein</fullName>
    </recommendedName>
</protein>
<dbReference type="OrthoDB" id="5361565at2759"/>